<sequence>MALTDIQAKQAKPKEKPYKLTDGTGLYLEVKAAGKYWRWDYRYHGKRKTMAYGVYPSVSLTKARIKHQEAKDLVADGVDPMAAKKGKALADRLSKDTSFKAVAQEWRASKMTGWSDVHAERVDSLFTTHIDPEIGDKPIAELTSMEILDTIRKMEAKGLGESCYKALAHIGKVCLYAAVSGRAASNAAAGLSEFLKPKPPARHHRYMDVNELGKFINLIDSYGGLPQTRIATKLIMLCFMRSNELRQASWGEIDWEAKVWRIPSAHRKGTKTLKASGIPHIIPLSRQSLELLRELEQHTGGRPLMFEGLKRGFSISENTVNKALASIGYGDEQSTHGFRGLASTILNENGFNQDAIERQLSHKDGNQVRRAYDHSQRLAERTTMMQWWADYLYSKAGSNIVPLTTKRA</sequence>
<dbReference type="Pfam" id="PF22022">
    <property type="entry name" value="Phage_int_M"/>
    <property type="match status" value="1"/>
</dbReference>
<dbReference type="EMBL" id="PDNW01000016">
    <property type="protein sequence ID" value="PLC48713.1"/>
    <property type="molecule type" value="Genomic_DNA"/>
</dbReference>
<comment type="similarity">
    <text evidence="1">Belongs to the 'phage' integrase family.</text>
</comment>
<dbReference type="PROSITE" id="PS51898">
    <property type="entry name" value="TYR_RECOMBINASE"/>
    <property type="match status" value="1"/>
</dbReference>
<keyword evidence="4" id="KW-0233">DNA recombination</keyword>
<dbReference type="Gene3D" id="1.10.150.130">
    <property type="match status" value="1"/>
</dbReference>
<dbReference type="InterPro" id="IPR025166">
    <property type="entry name" value="Integrase_DNA_bind_dom"/>
</dbReference>
<dbReference type="Proteomes" id="UP000234190">
    <property type="component" value="Unassembled WGS sequence"/>
</dbReference>
<dbReference type="Pfam" id="PF13356">
    <property type="entry name" value="Arm-DNA-bind_3"/>
    <property type="match status" value="1"/>
</dbReference>
<keyword evidence="3" id="KW-0238">DNA-binding</keyword>
<dbReference type="CDD" id="cd00801">
    <property type="entry name" value="INT_P4_C"/>
    <property type="match status" value="1"/>
</dbReference>
<evidence type="ECO:0000256" key="2">
    <source>
        <dbReference type="ARBA" id="ARBA00022908"/>
    </source>
</evidence>
<dbReference type="RefSeq" id="WP_102075043.1">
    <property type="nucleotide sequence ID" value="NZ_PDNW01000016.1"/>
</dbReference>
<proteinExistence type="inferred from homology"/>
<dbReference type="PANTHER" id="PTHR30629:SF2">
    <property type="entry name" value="PROPHAGE INTEGRASE INTS-RELATED"/>
    <property type="match status" value="1"/>
</dbReference>
<organism evidence="6 7">
    <name type="scientific">Pollutimonas subterranea</name>
    <dbReference type="NCBI Taxonomy" id="2045210"/>
    <lineage>
        <taxon>Bacteria</taxon>
        <taxon>Pseudomonadati</taxon>
        <taxon>Pseudomonadota</taxon>
        <taxon>Betaproteobacteria</taxon>
        <taxon>Burkholderiales</taxon>
        <taxon>Alcaligenaceae</taxon>
        <taxon>Pollutimonas</taxon>
    </lineage>
</organism>
<keyword evidence="2" id="KW-0229">DNA integration</keyword>
<keyword evidence="7" id="KW-1185">Reference proteome</keyword>
<evidence type="ECO:0000259" key="5">
    <source>
        <dbReference type="PROSITE" id="PS51898"/>
    </source>
</evidence>
<evidence type="ECO:0000256" key="3">
    <source>
        <dbReference type="ARBA" id="ARBA00023125"/>
    </source>
</evidence>
<dbReference type="InterPro" id="IPR050808">
    <property type="entry name" value="Phage_Integrase"/>
</dbReference>
<evidence type="ECO:0000313" key="6">
    <source>
        <dbReference type="EMBL" id="PLC48713.1"/>
    </source>
</evidence>
<dbReference type="PANTHER" id="PTHR30629">
    <property type="entry name" value="PROPHAGE INTEGRASE"/>
    <property type="match status" value="1"/>
</dbReference>
<dbReference type="GO" id="GO:0003677">
    <property type="term" value="F:DNA binding"/>
    <property type="evidence" value="ECO:0007669"/>
    <property type="project" value="UniProtKB-KW"/>
</dbReference>
<dbReference type="Gene3D" id="3.30.160.390">
    <property type="entry name" value="Integrase, DNA-binding domain"/>
    <property type="match status" value="1"/>
</dbReference>
<dbReference type="AlphaFoldDB" id="A0A2N4U118"/>
<evidence type="ECO:0000256" key="1">
    <source>
        <dbReference type="ARBA" id="ARBA00008857"/>
    </source>
</evidence>
<dbReference type="GO" id="GO:0015074">
    <property type="term" value="P:DNA integration"/>
    <property type="evidence" value="ECO:0007669"/>
    <property type="project" value="UniProtKB-KW"/>
</dbReference>
<gene>
    <name evidence="6" type="ORF">CR159_16325</name>
</gene>
<dbReference type="GO" id="GO:0006310">
    <property type="term" value="P:DNA recombination"/>
    <property type="evidence" value="ECO:0007669"/>
    <property type="project" value="UniProtKB-KW"/>
</dbReference>
<reference evidence="6 7" key="1">
    <citation type="submission" date="2017-10" db="EMBL/GenBank/DDBJ databases">
        <title>Two draft genome sequences of Pusillimonas sp. strains isolated from a nitrate- and radionuclide-contaminated groundwater in Russia.</title>
        <authorList>
            <person name="Grouzdev D.S."/>
            <person name="Tourova T.P."/>
            <person name="Goeva M.A."/>
            <person name="Babich T.L."/>
            <person name="Sokolova D.S."/>
            <person name="Abdullin R."/>
            <person name="Poltaraus A.B."/>
            <person name="Toshchakov S.V."/>
            <person name="Nazina T.N."/>
        </authorList>
    </citation>
    <scope>NUCLEOTIDE SEQUENCE [LARGE SCALE GENOMIC DNA]</scope>
    <source>
        <strain evidence="6 7">JR1/69-3-13</strain>
    </source>
</reference>
<dbReference type="InterPro" id="IPR038488">
    <property type="entry name" value="Integrase_DNA-bd_sf"/>
</dbReference>
<dbReference type="Gene3D" id="1.10.443.10">
    <property type="entry name" value="Intergrase catalytic core"/>
    <property type="match status" value="1"/>
</dbReference>
<comment type="caution">
    <text evidence="6">The sequence shown here is derived from an EMBL/GenBank/DDBJ whole genome shotgun (WGS) entry which is preliminary data.</text>
</comment>
<dbReference type="OrthoDB" id="9775880at2"/>
<dbReference type="InterPro" id="IPR011010">
    <property type="entry name" value="DNA_brk_join_enz"/>
</dbReference>
<protein>
    <submittedName>
        <fullName evidence="6">Integrase</fullName>
    </submittedName>
</protein>
<dbReference type="Pfam" id="PF00589">
    <property type="entry name" value="Phage_integrase"/>
    <property type="match status" value="1"/>
</dbReference>
<dbReference type="InterPro" id="IPR053876">
    <property type="entry name" value="Phage_int_M"/>
</dbReference>
<name>A0A2N4U118_9BURK</name>
<evidence type="ECO:0000313" key="7">
    <source>
        <dbReference type="Proteomes" id="UP000234190"/>
    </source>
</evidence>
<dbReference type="InterPro" id="IPR002104">
    <property type="entry name" value="Integrase_catalytic"/>
</dbReference>
<accession>A0A2N4U118</accession>
<dbReference type="SUPFAM" id="SSF56349">
    <property type="entry name" value="DNA breaking-rejoining enzymes"/>
    <property type="match status" value="1"/>
</dbReference>
<feature type="domain" description="Tyr recombinase" evidence="5">
    <location>
        <begin position="202"/>
        <end position="385"/>
    </location>
</feature>
<dbReference type="InterPro" id="IPR013762">
    <property type="entry name" value="Integrase-like_cat_sf"/>
</dbReference>
<dbReference type="InterPro" id="IPR010998">
    <property type="entry name" value="Integrase_recombinase_N"/>
</dbReference>
<evidence type="ECO:0000256" key="4">
    <source>
        <dbReference type="ARBA" id="ARBA00023172"/>
    </source>
</evidence>